<gene>
    <name evidence="1" type="ORF">CC80DRAFT_555809</name>
</gene>
<accession>A0A6A5TBE2</accession>
<organism evidence="1 2">
    <name type="scientific">Byssothecium circinans</name>
    <dbReference type="NCBI Taxonomy" id="147558"/>
    <lineage>
        <taxon>Eukaryota</taxon>
        <taxon>Fungi</taxon>
        <taxon>Dikarya</taxon>
        <taxon>Ascomycota</taxon>
        <taxon>Pezizomycotina</taxon>
        <taxon>Dothideomycetes</taxon>
        <taxon>Pleosporomycetidae</taxon>
        <taxon>Pleosporales</taxon>
        <taxon>Massarineae</taxon>
        <taxon>Massarinaceae</taxon>
        <taxon>Byssothecium</taxon>
    </lineage>
</organism>
<name>A0A6A5TBE2_9PLEO</name>
<protein>
    <submittedName>
        <fullName evidence="1">Uncharacterized protein</fullName>
    </submittedName>
</protein>
<reference evidence="1" key="1">
    <citation type="journal article" date="2020" name="Stud. Mycol.">
        <title>101 Dothideomycetes genomes: a test case for predicting lifestyles and emergence of pathogens.</title>
        <authorList>
            <person name="Haridas S."/>
            <person name="Albert R."/>
            <person name="Binder M."/>
            <person name="Bloem J."/>
            <person name="Labutti K."/>
            <person name="Salamov A."/>
            <person name="Andreopoulos B."/>
            <person name="Baker S."/>
            <person name="Barry K."/>
            <person name="Bills G."/>
            <person name="Bluhm B."/>
            <person name="Cannon C."/>
            <person name="Castanera R."/>
            <person name="Culley D."/>
            <person name="Daum C."/>
            <person name="Ezra D."/>
            <person name="Gonzalez J."/>
            <person name="Henrissat B."/>
            <person name="Kuo A."/>
            <person name="Liang C."/>
            <person name="Lipzen A."/>
            <person name="Lutzoni F."/>
            <person name="Magnuson J."/>
            <person name="Mondo S."/>
            <person name="Nolan M."/>
            <person name="Ohm R."/>
            <person name="Pangilinan J."/>
            <person name="Park H.-J."/>
            <person name="Ramirez L."/>
            <person name="Alfaro M."/>
            <person name="Sun H."/>
            <person name="Tritt A."/>
            <person name="Yoshinaga Y."/>
            <person name="Zwiers L.-H."/>
            <person name="Turgeon B."/>
            <person name="Goodwin S."/>
            <person name="Spatafora J."/>
            <person name="Crous P."/>
            <person name="Grigoriev I."/>
        </authorList>
    </citation>
    <scope>NUCLEOTIDE SEQUENCE</scope>
    <source>
        <strain evidence="1">CBS 675.92</strain>
    </source>
</reference>
<evidence type="ECO:0000313" key="1">
    <source>
        <dbReference type="EMBL" id="KAF1949002.1"/>
    </source>
</evidence>
<dbReference type="AlphaFoldDB" id="A0A6A5TBE2"/>
<keyword evidence="2" id="KW-1185">Reference proteome</keyword>
<proteinExistence type="predicted"/>
<evidence type="ECO:0000313" key="2">
    <source>
        <dbReference type="Proteomes" id="UP000800035"/>
    </source>
</evidence>
<dbReference type="EMBL" id="ML977044">
    <property type="protein sequence ID" value="KAF1949002.1"/>
    <property type="molecule type" value="Genomic_DNA"/>
</dbReference>
<sequence length="189" mass="21755">MESSASMEVVSPQTIRQVYAKEVTRLTEAFVKGWRSLPDEVKLMVLKHYFTTLRPTHPLPLSVNNLRLVPPPYQRAVTRGYFNKRLPRAPCYRTLLPLLACPEPTNITKEAFAATNTFYVNGFKYSPQPYTKWIRLLEVEIVLTRVNGSGSANLQGMSWDSRSCEFSYPSSRMLLWEYEIEVPNPDSNF</sequence>
<dbReference type="Proteomes" id="UP000800035">
    <property type="component" value="Unassembled WGS sequence"/>
</dbReference>